<reference evidence="2 3" key="1">
    <citation type="submission" date="2018-10" db="EMBL/GenBank/DDBJ databases">
        <title>Genomic Encyclopedia of Archaeal and Bacterial Type Strains, Phase II (KMG-II): from individual species to whole genera.</title>
        <authorList>
            <person name="Goeker M."/>
        </authorList>
    </citation>
    <scope>NUCLEOTIDE SEQUENCE [LARGE SCALE GENOMIC DNA]</scope>
    <source>
        <strain evidence="2 3">DSM 29537</strain>
    </source>
</reference>
<accession>A0A495M180</accession>
<organism evidence="2 3">
    <name type="scientific">Flavobacterium endophyticum</name>
    <dbReference type="NCBI Taxonomy" id="1540163"/>
    <lineage>
        <taxon>Bacteria</taxon>
        <taxon>Pseudomonadati</taxon>
        <taxon>Bacteroidota</taxon>
        <taxon>Flavobacteriia</taxon>
        <taxon>Flavobacteriales</taxon>
        <taxon>Flavobacteriaceae</taxon>
        <taxon>Flavobacterium</taxon>
    </lineage>
</organism>
<feature type="signal peptide" evidence="1">
    <location>
        <begin position="1"/>
        <end position="18"/>
    </location>
</feature>
<dbReference type="AlphaFoldDB" id="A0A495M180"/>
<protein>
    <recommendedName>
        <fullName evidence="4">GLPGLI family protein</fullName>
    </recommendedName>
</protein>
<evidence type="ECO:0000313" key="3">
    <source>
        <dbReference type="Proteomes" id="UP000277579"/>
    </source>
</evidence>
<gene>
    <name evidence="2" type="ORF">CLV94_3139</name>
</gene>
<evidence type="ECO:0000313" key="2">
    <source>
        <dbReference type="EMBL" id="RKS19188.1"/>
    </source>
</evidence>
<dbReference type="RefSeq" id="WP_121377420.1">
    <property type="nucleotide sequence ID" value="NZ_RBLC01000005.1"/>
</dbReference>
<comment type="caution">
    <text evidence="2">The sequence shown here is derived from an EMBL/GenBank/DDBJ whole genome shotgun (WGS) entry which is preliminary data.</text>
</comment>
<proteinExistence type="predicted"/>
<sequence>MKTFLSSAVFFICTVTMAQDVAFISAISRTDKGNARQASDKIASLTTLSYRFYKVMEKAADSSYTIIYAPAAISDADLESKSEWDECLYVDFKLQNKLETKALKFQAIRGKYLDIFPAWKKYFKQKAHIEYTITDPTTREIVDTHYGYRFILKEGDNARIPRWSIINKS</sequence>
<keyword evidence="3" id="KW-1185">Reference proteome</keyword>
<feature type="chain" id="PRO_5019837837" description="GLPGLI family protein" evidence="1">
    <location>
        <begin position="19"/>
        <end position="169"/>
    </location>
</feature>
<dbReference type="EMBL" id="RBLC01000005">
    <property type="protein sequence ID" value="RKS19188.1"/>
    <property type="molecule type" value="Genomic_DNA"/>
</dbReference>
<dbReference type="OrthoDB" id="1346471at2"/>
<evidence type="ECO:0008006" key="4">
    <source>
        <dbReference type="Google" id="ProtNLM"/>
    </source>
</evidence>
<evidence type="ECO:0000256" key="1">
    <source>
        <dbReference type="SAM" id="SignalP"/>
    </source>
</evidence>
<dbReference type="Proteomes" id="UP000277579">
    <property type="component" value="Unassembled WGS sequence"/>
</dbReference>
<keyword evidence="1" id="KW-0732">Signal</keyword>
<name>A0A495M180_9FLAO</name>